<dbReference type="EMBL" id="SNYF01000005">
    <property type="protein sequence ID" value="TDQ19683.1"/>
    <property type="molecule type" value="Genomic_DNA"/>
</dbReference>
<dbReference type="Pfam" id="PF09865">
    <property type="entry name" value="DUF2092"/>
    <property type="match status" value="1"/>
</dbReference>
<feature type="chain" id="PRO_5020321624" description="Outer membrane lipoprotein-sorting protein" evidence="2">
    <location>
        <begin position="20"/>
        <end position="242"/>
    </location>
</feature>
<reference evidence="3 4" key="1">
    <citation type="submission" date="2019-03" db="EMBL/GenBank/DDBJ databases">
        <title>Genomic Encyclopedia of Type Strains, Phase III (KMG-III): the genomes of soil and plant-associated and newly described type strains.</title>
        <authorList>
            <person name="Whitman W."/>
        </authorList>
    </citation>
    <scope>NUCLEOTIDE SEQUENCE [LARGE SCALE GENOMIC DNA]</scope>
    <source>
        <strain evidence="3 4">CECT 8446</strain>
    </source>
</reference>
<evidence type="ECO:0000256" key="1">
    <source>
        <dbReference type="ARBA" id="ARBA00022729"/>
    </source>
</evidence>
<proteinExistence type="predicted"/>
<comment type="caution">
    <text evidence="3">The sequence shown here is derived from an EMBL/GenBank/DDBJ whole genome shotgun (WGS) entry which is preliminary data.</text>
</comment>
<dbReference type="Proteomes" id="UP000294535">
    <property type="component" value="Unassembled WGS sequence"/>
</dbReference>
<accession>A0A4R6TBR4</accession>
<keyword evidence="4" id="KW-1185">Reference proteome</keyword>
<evidence type="ECO:0000256" key="2">
    <source>
        <dbReference type="SAM" id="SignalP"/>
    </source>
</evidence>
<dbReference type="InterPro" id="IPR019207">
    <property type="entry name" value="DUF2092"/>
</dbReference>
<gene>
    <name evidence="3" type="ORF">DFQ04_1507</name>
</gene>
<dbReference type="Gene3D" id="2.50.20.10">
    <property type="entry name" value="Lipoprotein localisation LolA/LolB/LppX"/>
    <property type="match status" value="1"/>
</dbReference>
<dbReference type="RefSeq" id="WP_133554200.1">
    <property type="nucleotide sequence ID" value="NZ_SNYF01000005.1"/>
</dbReference>
<dbReference type="SUPFAM" id="SSF89392">
    <property type="entry name" value="Prokaryotic lipoproteins and lipoprotein localization factors"/>
    <property type="match status" value="1"/>
</dbReference>
<name>A0A4R6TBR4_9BACT</name>
<evidence type="ECO:0000313" key="3">
    <source>
        <dbReference type="EMBL" id="TDQ19683.1"/>
    </source>
</evidence>
<sequence length="242" mass="28006">MKKLLLFTLAFLSFFFAEAQETYHDSTALAILDKMSQTIGELKSLKFKTHTSQDVAFSNDYLIKDFKSGEYIFQGPDRLLAKVSHNGKDQFYLYDGKQMVYYSLADNTYAAADAPASTLEMLDQISDEFGIELVVADFLYPDFTANLMENMDYIEFLGKTEVQGEKYFHIGGANDTMTFQIWVSQDLIMRPKRVVITYMGDPYARQLEVTFEDWQINQSYPESIFEFMPPPNSRQIIWTKKD</sequence>
<feature type="signal peptide" evidence="2">
    <location>
        <begin position="1"/>
        <end position="19"/>
    </location>
</feature>
<dbReference type="InterPro" id="IPR029046">
    <property type="entry name" value="LolA/LolB/LppX"/>
</dbReference>
<organism evidence="3 4">
    <name type="scientific">Algoriphagus boseongensis</name>
    <dbReference type="NCBI Taxonomy" id="1442587"/>
    <lineage>
        <taxon>Bacteria</taxon>
        <taxon>Pseudomonadati</taxon>
        <taxon>Bacteroidota</taxon>
        <taxon>Cytophagia</taxon>
        <taxon>Cytophagales</taxon>
        <taxon>Cyclobacteriaceae</taxon>
        <taxon>Algoriphagus</taxon>
    </lineage>
</organism>
<dbReference type="AlphaFoldDB" id="A0A4R6TBR4"/>
<evidence type="ECO:0000313" key="4">
    <source>
        <dbReference type="Proteomes" id="UP000294535"/>
    </source>
</evidence>
<dbReference type="OrthoDB" id="835919at2"/>
<protein>
    <recommendedName>
        <fullName evidence="5">Outer membrane lipoprotein-sorting protein</fullName>
    </recommendedName>
</protein>
<evidence type="ECO:0008006" key="5">
    <source>
        <dbReference type="Google" id="ProtNLM"/>
    </source>
</evidence>
<keyword evidence="1 2" id="KW-0732">Signal</keyword>